<dbReference type="SUPFAM" id="SSF160940">
    <property type="entry name" value="Api92-like"/>
    <property type="match status" value="1"/>
</dbReference>
<evidence type="ECO:0000259" key="1">
    <source>
        <dbReference type="Pfam" id="PF18406"/>
    </source>
</evidence>
<gene>
    <name evidence="2" type="ORF">METZ01_LOCUS289247</name>
</gene>
<dbReference type="EMBL" id="UINC01087213">
    <property type="protein sequence ID" value="SVC36393.1"/>
    <property type="molecule type" value="Genomic_DNA"/>
</dbReference>
<sequence length="262" mass="29534">MPNWCSNALGVTGPAEAISEFVEAIKNPDGTQKDDNLWDLTRPYPMPEILRGTRSPSQSLETVEKEIADLIARRDAGELQAHENYTKPVTADGSWVTDEYLQEMRDQAQRTVDAYKETGYHDWYTWACDHWGTKWDPHVGWVRIEDTAVELRFDTAWAPPTALISALSSLFPTLTFVLEYSEPGMGFLGADAHRAGEEIASQYVNDASDDPVMTGLNAQLHELQGEEDYDGDKEEELFDEIQMRWTVLQERCGADVNKAVTV</sequence>
<reference evidence="2" key="1">
    <citation type="submission" date="2018-05" db="EMBL/GenBank/DDBJ databases">
        <authorList>
            <person name="Lanie J.A."/>
            <person name="Ng W.-L."/>
            <person name="Kazmierczak K.M."/>
            <person name="Andrzejewski T.M."/>
            <person name="Davidsen T.M."/>
            <person name="Wayne K.J."/>
            <person name="Tettelin H."/>
            <person name="Glass J.I."/>
            <person name="Rusch D."/>
            <person name="Podicherti R."/>
            <person name="Tsui H.-C.T."/>
            <person name="Winkler M.E."/>
        </authorList>
    </citation>
    <scope>NUCLEOTIDE SEQUENCE</scope>
</reference>
<dbReference type="Gene3D" id="3.30.70.1270">
    <property type="entry name" value="Api92-like domains"/>
    <property type="match status" value="1"/>
</dbReference>
<dbReference type="Pfam" id="PF18406">
    <property type="entry name" value="DUF1281_C"/>
    <property type="match status" value="1"/>
</dbReference>
<proteinExistence type="predicted"/>
<dbReference type="AlphaFoldDB" id="A0A382LJI9"/>
<name>A0A382LJI9_9ZZZZ</name>
<protein>
    <recommendedName>
        <fullName evidence="1">YubB ferredoxin-like domain-containing protein</fullName>
    </recommendedName>
</protein>
<dbReference type="InterPro" id="IPR041329">
    <property type="entry name" value="YubB_C"/>
</dbReference>
<evidence type="ECO:0000313" key="2">
    <source>
        <dbReference type="EMBL" id="SVC36393.1"/>
    </source>
</evidence>
<feature type="domain" description="YubB ferredoxin-like" evidence="1">
    <location>
        <begin position="140"/>
        <end position="205"/>
    </location>
</feature>
<organism evidence="2">
    <name type="scientific">marine metagenome</name>
    <dbReference type="NCBI Taxonomy" id="408172"/>
    <lineage>
        <taxon>unclassified sequences</taxon>
        <taxon>metagenomes</taxon>
        <taxon>ecological metagenomes</taxon>
    </lineage>
</organism>
<accession>A0A382LJI9</accession>